<keyword evidence="2" id="KW-0472">Membrane</keyword>
<reference evidence="3 4" key="1">
    <citation type="journal article" date="2018" name="Mol. Biol. Evol.">
        <title>Broad Genomic Sampling Reveals a Smut Pathogenic Ancestry of the Fungal Clade Ustilaginomycotina.</title>
        <authorList>
            <person name="Kijpornyongpan T."/>
            <person name="Mondo S.J."/>
            <person name="Barry K."/>
            <person name="Sandor L."/>
            <person name="Lee J."/>
            <person name="Lipzen A."/>
            <person name="Pangilinan J."/>
            <person name="LaButti K."/>
            <person name="Hainaut M."/>
            <person name="Henrissat B."/>
            <person name="Grigoriev I.V."/>
            <person name="Spatafora J.W."/>
            <person name="Aime M.C."/>
        </authorList>
    </citation>
    <scope>NUCLEOTIDE SEQUENCE [LARGE SCALE GENOMIC DNA]</scope>
    <source>
        <strain evidence="3 4">MCA 4186</strain>
    </source>
</reference>
<dbReference type="GeneID" id="37270389"/>
<sequence>MPHAPPQLSGAVRRGGVKHAEAQRRWGALRHDGRRTEMLGGEASAAAGAGRASAADKGKGRAYDDEVRPYYELLARQAEAQAPPQQPQGEVWSASSQAGASGSSTPAAAAAAASVSSSPVAWPAVSSSSAAAAWSASSAPAAAASSAATTFSLGSSSAVQLVHAASSTAPSWTSAAPSSSYSSAAALSASATAATTAAVASLSPASFPPLLSAAEPAQSSGTPPHATLKNNLPLQLLLVIGAVVVFASLLAGLAWLCRSSLPCFAASRRRKARRKLAWSPGASGDDDGSEATFVGDDTKSVDAKKWAAAAAPLTPVPQLLHSTPPALPALALHREPVPSGRGWELFDEPVSIGTDSRRNTTPPIALASASTQGGNYAVGAALGASGGRIPDVTEMDGLAHNGWVPPVRQPSFIERLLQTRPGGVSLPNGVTPGATRASASDPEAGRIADPYTAAPASARRNTAHGARATLFTSVMSGLRGGAAGGAARAGRRGSMLDSDFEGTIGGRDAELPMARRLGKKDERFVCDASTTEGGDKTSNPGTLDGPALSELGTPMPRHLGTPRTPGLAGVGSAWARGLVMPPLPTRLPPVAQQATAGKPSLAELKRQQAEMELQLVLASPENARHKLEASIGRWMEASVSSGGAAAPSSLPSSPGSTVLLDADAVVAARALPRKLRRADTLISLTQSSVSSYSAASSERYAHPANGLSRMPSIVPRFAATTTLESWLIEEERKEDEALEDASLVSIFGKYEAGPQTPRGVYRETLSMRTGDSTLPPSYRSQGTVTPMNEVADDWRALPTSSTEASLASRGMLLYDASSSTTGRTRSSRTRASSPGTSPCETSIPSAQSHKATRSERAAAANVAWGVGEEQAEEDKRQVDRRQKLQRREQRQAARILALQQARAFGQQEERDTLPAVQRHAHRHTVLDMAAGERSEDLPGVDSGAKALDRSRSMASSVYSTLSGDSAYCAPLLAREQSQEQRPLPALPTGAPVGRHSSATDAKAKHVPKAFLLRADAALPSLPYEYAAPSTAALRIAKHRRPSAPALSPPDSPWTSDSEVGIGRWQGTARRPPGTFIVAPRAVSHAQRR</sequence>
<evidence type="ECO:0000313" key="3">
    <source>
        <dbReference type="EMBL" id="PWN96993.1"/>
    </source>
</evidence>
<feature type="region of interest" description="Disordered" evidence="1">
    <location>
        <begin position="529"/>
        <end position="553"/>
    </location>
</feature>
<feature type="region of interest" description="Disordered" evidence="1">
    <location>
        <begin position="275"/>
        <end position="295"/>
    </location>
</feature>
<feature type="region of interest" description="Disordered" evidence="1">
    <location>
        <begin position="866"/>
        <end position="885"/>
    </location>
</feature>
<feature type="compositionally biased region" description="Basic and acidic residues" evidence="1">
    <location>
        <begin position="873"/>
        <end position="885"/>
    </location>
</feature>
<protein>
    <submittedName>
        <fullName evidence="3">Uncharacterized protein</fullName>
    </submittedName>
</protein>
<dbReference type="Proteomes" id="UP000245946">
    <property type="component" value="Unassembled WGS sequence"/>
</dbReference>
<accession>A0A316Z9X0</accession>
<evidence type="ECO:0000313" key="4">
    <source>
        <dbReference type="Proteomes" id="UP000245946"/>
    </source>
</evidence>
<keyword evidence="4" id="KW-1185">Reference proteome</keyword>
<feature type="region of interest" description="Disordered" evidence="1">
    <location>
        <begin position="1038"/>
        <end position="1088"/>
    </location>
</feature>
<dbReference type="OrthoDB" id="3367072at2759"/>
<feature type="compositionally biased region" description="Low complexity" evidence="1">
    <location>
        <begin position="92"/>
        <end position="104"/>
    </location>
</feature>
<dbReference type="RefSeq" id="XP_025597272.1">
    <property type="nucleotide sequence ID" value="XM_025742845.1"/>
</dbReference>
<proteinExistence type="predicted"/>
<keyword evidence="2" id="KW-0812">Transmembrane</keyword>
<feature type="region of interest" description="Disordered" evidence="1">
    <location>
        <begin position="79"/>
        <end position="104"/>
    </location>
</feature>
<gene>
    <name evidence="3" type="ORF">FA09DRAFT_331036</name>
</gene>
<feature type="compositionally biased region" description="Polar residues" evidence="1">
    <location>
        <begin position="839"/>
        <end position="849"/>
    </location>
</feature>
<name>A0A316Z9X0_9BASI</name>
<feature type="transmembrane region" description="Helical" evidence="2">
    <location>
        <begin position="236"/>
        <end position="256"/>
    </location>
</feature>
<feature type="compositionally biased region" description="Basic and acidic residues" evidence="1">
    <location>
        <begin position="18"/>
        <end position="37"/>
    </location>
</feature>
<organism evidence="3 4">
    <name type="scientific">Tilletiopsis washingtonensis</name>
    <dbReference type="NCBI Taxonomy" id="58919"/>
    <lineage>
        <taxon>Eukaryota</taxon>
        <taxon>Fungi</taxon>
        <taxon>Dikarya</taxon>
        <taxon>Basidiomycota</taxon>
        <taxon>Ustilaginomycotina</taxon>
        <taxon>Exobasidiomycetes</taxon>
        <taxon>Entylomatales</taxon>
        <taxon>Entylomatales incertae sedis</taxon>
        <taxon>Tilletiopsis</taxon>
    </lineage>
</organism>
<feature type="compositionally biased region" description="Low complexity" evidence="1">
    <location>
        <begin position="816"/>
        <end position="838"/>
    </location>
</feature>
<dbReference type="EMBL" id="KZ819297">
    <property type="protein sequence ID" value="PWN96993.1"/>
    <property type="molecule type" value="Genomic_DNA"/>
</dbReference>
<feature type="compositionally biased region" description="Low complexity" evidence="1">
    <location>
        <begin position="40"/>
        <end position="53"/>
    </location>
</feature>
<evidence type="ECO:0000256" key="2">
    <source>
        <dbReference type="SAM" id="Phobius"/>
    </source>
</evidence>
<dbReference type="AlphaFoldDB" id="A0A316Z9X0"/>
<feature type="region of interest" description="Disordered" evidence="1">
    <location>
        <begin position="1"/>
        <end position="62"/>
    </location>
</feature>
<feature type="region of interest" description="Disordered" evidence="1">
    <location>
        <begin position="975"/>
        <end position="996"/>
    </location>
</feature>
<evidence type="ECO:0000256" key="1">
    <source>
        <dbReference type="SAM" id="MobiDB-lite"/>
    </source>
</evidence>
<feature type="region of interest" description="Disordered" evidence="1">
    <location>
        <begin position="423"/>
        <end position="446"/>
    </location>
</feature>
<feature type="compositionally biased region" description="Polar residues" evidence="1">
    <location>
        <begin position="529"/>
        <end position="541"/>
    </location>
</feature>
<keyword evidence="2" id="KW-1133">Transmembrane helix</keyword>
<feature type="region of interest" description="Disordered" evidence="1">
    <location>
        <begin position="816"/>
        <end position="858"/>
    </location>
</feature>
<dbReference type="STRING" id="58919.A0A316Z9X0"/>